<evidence type="ECO:0000256" key="3">
    <source>
        <dbReference type="ARBA" id="ARBA00023239"/>
    </source>
</evidence>
<dbReference type="CDD" id="cd01562">
    <property type="entry name" value="Thr-dehyd"/>
    <property type="match status" value="1"/>
</dbReference>
<keyword evidence="3 5" id="KW-0456">Lyase</keyword>
<comment type="caution">
    <text evidence="5">The sequence shown here is derived from an EMBL/GenBank/DDBJ whole genome shotgun (WGS) entry which is preliminary data.</text>
</comment>
<dbReference type="RefSeq" id="WP_322186299.1">
    <property type="nucleotide sequence ID" value="NZ_JAXLPB010000002.1"/>
</dbReference>
<dbReference type="EC" id="4.3.1.19" evidence="5"/>
<comment type="cofactor">
    <cofactor evidence="1">
        <name>pyridoxal 5'-phosphate</name>
        <dbReference type="ChEBI" id="CHEBI:597326"/>
    </cofactor>
</comment>
<feature type="domain" description="Tryptophan synthase beta chain-like PALP" evidence="4">
    <location>
        <begin position="16"/>
        <end position="306"/>
    </location>
</feature>
<evidence type="ECO:0000259" key="4">
    <source>
        <dbReference type="Pfam" id="PF00291"/>
    </source>
</evidence>
<dbReference type="NCBIfam" id="TIGR02991">
    <property type="entry name" value="ectoine_eutB"/>
    <property type="match status" value="1"/>
</dbReference>
<organism evidence="5 6">
    <name type="scientific">Fulvimarina uroteuthidis</name>
    <dbReference type="NCBI Taxonomy" id="3098149"/>
    <lineage>
        <taxon>Bacteria</taxon>
        <taxon>Pseudomonadati</taxon>
        <taxon>Pseudomonadota</taxon>
        <taxon>Alphaproteobacteria</taxon>
        <taxon>Hyphomicrobiales</taxon>
        <taxon>Aurantimonadaceae</taxon>
        <taxon>Fulvimarina</taxon>
    </lineage>
</organism>
<name>A0ABU5I0B5_9HYPH</name>
<accession>A0ABU5I0B5</accession>
<evidence type="ECO:0000313" key="6">
    <source>
        <dbReference type="Proteomes" id="UP001294412"/>
    </source>
</evidence>
<protein>
    <submittedName>
        <fullName evidence="5">Hydroxyectoine utilization dehydratase EutB</fullName>
        <ecNumber evidence="5">4.3.1.19</ecNumber>
    </submittedName>
</protein>
<sequence length="328" mass="34464">MGMVAFQEIEDAARRIRPHIRRTPVDLSTSLSDMTGVPVYLKLEHRQITGAFKVRGATNAVLSLSDAERARGVVAASTGNHGRGLAHAAKRAGIRCVVCMSSLVPQVKIDAIKALGAEIRIVGKSQDEAQMEVGRLIREERLVSVPPFDHPLIVAGQGTIGLEIVEDVPDVSTVFVPLSGGGLISGVAAAVKAKRPGVKVVGISMARGAAMHASLKAGYPTEVEELPTLADSLGGGINLDNSITFEMVRTLVDRVVLLTEAEIAAGIRHAYVQEREVIEGGAAVGVAALLARKVKSFGPTVLLLTGRSIDMRLHQSVVAGTNALMDAA</sequence>
<dbReference type="InterPro" id="IPR014333">
    <property type="entry name" value="Ectoine_EutB"/>
</dbReference>
<dbReference type="Gene3D" id="3.40.50.1100">
    <property type="match status" value="2"/>
</dbReference>
<dbReference type="PANTHER" id="PTHR48078">
    <property type="entry name" value="THREONINE DEHYDRATASE, MITOCHONDRIAL-RELATED"/>
    <property type="match status" value="1"/>
</dbReference>
<evidence type="ECO:0000256" key="2">
    <source>
        <dbReference type="ARBA" id="ARBA00022898"/>
    </source>
</evidence>
<keyword evidence="2" id="KW-0663">Pyridoxal phosphate</keyword>
<dbReference type="InterPro" id="IPR050147">
    <property type="entry name" value="Ser/Thr_Dehydratase"/>
</dbReference>
<dbReference type="Pfam" id="PF00291">
    <property type="entry name" value="PALP"/>
    <property type="match status" value="1"/>
</dbReference>
<dbReference type="NCBIfam" id="NF005680">
    <property type="entry name" value="PRK07476.1"/>
    <property type="match status" value="1"/>
</dbReference>
<dbReference type="GO" id="GO:0004794">
    <property type="term" value="F:threonine deaminase activity"/>
    <property type="evidence" value="ECO:0007669"/>
    <property type="project" value="UniProtKB-EC"/>
</dbReference>
<gene>
    <name evidence="5" type="primary">eutB</name>
    <name evidence="5" type="ORF">U0C82_06665</name>
</gene>
<dbReference type="EMBL" id="JAXLPB010000002">
    <property type="protein sequence ID" value="MDY8108827.1"/>
    <property type="molecule type" value="Genomic_DNA"/>
</dbReference>
<reference evidence="5 6" key="1">
    <citation type="submission" date="2023-12" db="EMBL/GenBank/DDBJ databases">
        <title>Description of Novel Strain Fulvimarina sp. 2208YS6-2-32 isolated from Uroteuthis (Photololigo) edulis.</title>
        <authorList>
            <person name="Park J.-S."/>
        </authorList>
    </citation>
    <scope>NUCLEOTIDE SEQUENCE [LARGE SCALE GENOMIC DNA]</scope>
    <source>
        <strain evidence="5 6">2208YS6-2-32</strain>
    </source>
</reference>
<proteinExistence type="predicted"/>
<dbReference type="InterPro" id="IPR001926">
    <property type="entry name" value="TrpB-like_PALP"/>
</dbReference>
<dbReference type="InterPro" id="IPR036052">
    <property type="entry name" value="TrpB-like_PALP_sf"/>
</dbReference>
<dbReference type="SUPFAM" id="SSF53686">
    <property type="entry name" value="Tryptophan synthase beta subunit-like PLP-dependent enzymes"/>
    <property type="match status" value="1"/>
</dbReference>
<dbReference type="PANTHER" id="PTHR48078:SF6">
    <property type="entry name" value="L-THREONINE DEHYDRATASE CATABOLIC TDCB"/>
    <property type="match status" value="1"/>
</dbReference>
<evidence type="ECO:0000313" key="5">
    <source>
        <dbReference type="EMBL" id="MDY8108827.1"/>
    </source>
</evidence>
<keyword evidence="6" id="KW-1185">Reference proteome</keyword>
<evidence type="ECO:0000256" key="1">
    <source>
        <dbReference type="ARBA" id="ARBA00001933"/>
    </source>
</evidence>
<dbReference type="Proteomes" id="UP001294412">
    <property type="component" value="Unassembled WGS sequence"/>
</dbReference>